<evidence type="ECO:0000256" key="1">
    <source>
        <dbReference type="SAM" id="Phobius"/>
    </source>
</evidence>
<dbReference type="EMBL" id="CP029684">
    <property type="protein sequence ID" value="QAS69624.1"/>
    <property type="molecule type" value="Genomic_DNA"/>
</dbReference>
<reference evidence="3" key="3">
    <citation type="submission" date="2020-01" db="EMBL/GenBank/DDBJ databases">
        <authorList>
            <person name="Cousin F.J."/>
            <person name="Le Guellec R."/>
            <person name="Cretenet M."/>
        </authorList>
    </citation>
    <scope>NUCLEOTIDE SEQUENCE</scope>
    <source>
        <strain evidence="3">UCMA 15228</strain>
    </source>
</reference>
<evidence type="ECO:0000313" key="3">
    <source>
        <dbReference type="EMBL" id="QAS69624.1"/>
    </source>
</evidence>
<organism evidence="2 5">
    <name type="scientific">Oenococcus sicerae</name>
    <dbReference type="NCBI Taxonomy" id="2203724"/>
    <lineage>
        <taxon>Bacteria</taxon>
        <taxon>Bacillati</taxon>
        <taxon>Bacillota</taxon>
        <taxon>Bacilli</taxon>
        <taxon>Lactobacillales</taxon>
        <taxon>Lactobacillaceae</taxon>
        <taxon>Oenococcus</taxon>
    </lineage>
</organism>
<keyword evidence="1" id="KW-0812">Transmembrane</keyword>
<feature type="transmembrane region" description="Helical" evidence="1">
    <location>
        <begin position="205"/>
        <end position="225"/>
    </location>
</feature>
<name>A0AAJ1R8C6_9LACO</name>
<evidence type="ECO:0000313" key="5">
    <source>
        <dbReference type="Proteomes" id="UP001167919"/>
    </source>
</evidence>
<feature type="transmembrane region" description="Helical" evidence="1">
    <location>
        <begin position="104"/>
        <end position="125"/>
    </location>
</feature>
<feature type="transmembrane region" description="Helical" evidence="1">
    <location>
        <begin position="7"/>
        <end position="28"/>
    </location>
</feature>
<keyword evidence="4" id="KW-1185">Reference proteome</keyword>
<feature type="transmembrane region" description="Helical" evidence="1">
    <location>
        <begin position="140"/>
        <end position="160"/>
    </location>
</feature>
<keyword evidence="1" id="KW-0472">Membrane</keyword>
<keyword evidence="1" id="KW-1133">Transmembrane helix</keyword>
<dbReference type="EMBL" id="SDWY01000002">
    <property type="protein sequence ID" value="MDN6900014.1"/>
    <property type="molecule type" value="Genomic_DNA"/>
</dbReference>
<dbReference type="RefSeq" id="WP_128685897.1">
    <property type="nucleotide sequence ID" value="NZ_CP029684.2"/>
</dbReference>
<dbReference type="Proteomes" id="UP001167919">
    <property type="component" value="Unassembled WGS sequence"/>
</dbReference>
<feature type="transmembrane region" description="Helical" evidence="1">
    <location>
        <begin position="48"/>
        <end position="71"/>
    </location>
</feature>
<dbReference type="AlphaFoldDB" id="A0AAJ1R8C6"/>
<dbReference type="Proteomes" id="UP000286907">
    <property type="component" value="Chromosome"/>
</dbReference>
<gene>
    <name evidence="3" type="ORF">DLJ48_03360</name>
    <name evidence="2" type="ORF">EVC35_03195</name>
</gene>
<reference evidence="3 4" key="1">
    <citation type="journal article" date="2019" name="Syst. Appl. Microbiol.">
        <title>Oenococcus sicerae sp. nov., isolated from French cider.</title>
        <authorList>
            <person name="Cousin F.J."/>
            <person name="Le Guellec R."/>
            <person name="Chagnot C."/>
            <person name="Goux D."/>
            <person name="Dalmasso M."/>
            <person name="Laplace J.M."/>
            <person name="Cretenet M."/>
        </authorList>
    </citation>
    <scope>NUCLEOTIDE SEQUENCE [LARGE SCALE GENOMIC DNA]</scope>
    <source>
        <strain evidence="3 4">UCMA 15228</strain>
    </source>
</reference>
<sequence>MIFLKQTIDYFGLLLSIAILLPAVFAWLISYLTNTAGSIISEKFGSHFYLVISSIGVIIHELSHLIMALLFGHHIENFRLLQLPKNGQVGFVTHSANPKNPWQAFGNLLIGFAPMIGNSLTIYLLTRYLQPNVFYLQVSFNWQLLCWLLIVFSLSLGIGLSHEDFENSMQGMWIAILLLIIAALTLQLTHIILIDRLFTFIQQEASLFVIALAIAVIDFLIAKVITFF</sequence>
<evidence type="ECO:0000313" key="2">
    <source>
        <dbReference type="EMBL" id="MDN6900014.1"/>
    </source>
</evidence>
<protein>
    <submittedName>
        <fullName evidence="2">Uncharacterized protein</fullName>
    </submittedName>
</protein>
<proteinExistence type="predicted"/>
<accession>A0AAJ1R8C6</accession>
<feature type="transmembrane region" description="Helical" evidence="1">
    <location>
        <begin position="172"/>
        <end position="193"/>
    </location>
</feature>
<reference evidence="2" key="2">
    <citation type="submission" date="2019-01" db="EMBL/GenBank/DDBJ databases">
        <title>Oenococcus sicerae UCMA17102.</title>
        <authorList>
            <person name="Cousin F.J."/>
            <person name="Le Guellec R."/>
            <person name="Cretenet M."/>
        </authorList>
    </citation>
    <scope>NUCLEOTIDE SEQUENCE</scope>
    <source>
        <strain evidence="2">UCMA17102</strain>
    </source>
</reference>
<evidence type="ECO:0000313" key="4">
    <source>
        <dbReference type="Proteomes" id="UP000286907"/>
    </source>
</evidence>